<dbReference type="CDD" id="cd07814">
    <property type="entry name" value="SRPBCC_CalC_Aha1-like"/>
    <property type="match status" value="1"/>
</dbReference>
<dbReference type="EMBL" id="CP037920">
    <property type="protein sequence ID" value="QDT95585.1"/>
    <property type="molecule type" value="Genomic_DNA"/>
</dbReference>
<dbReference type="Pfam" id="PF08327">
    <property type="entry name" value="AHSA1"/>
    <property type="match status" value="1"/>
</dbReference>
<dbReference type="KEGG" id="gaw:V144x_10300"/>
<evidence type="ECO:0000259" key="2">
    <source>
        <dbReference type="Pfam" id="PF08327"/>
    </source>
</evidence>
<accession>A0A517VRD7</accession>
<organism evidence="3 4">
    <name type="scientific">Gimesia aquarii</name>
    <dbReference type="NCBI Taxonomy" id="2527964"/>
    <lineage>
        <taxon>Bacteria</taxon>
        <taxon>Pseudomonadati</taxon>
        <taxon>Planctomycetota</taxon>
        <taxon>Planctomycetia</taxon>
        <taxon>Planctomycetales</taxon>
        <taxon>Planctomycetaceae</taxon>
        <taxon>Gimesia</taxon>
    </lineage>
</organism>
<feature type="domain" description="Activator of Hsp90 ATPase homologue 1/2-like C-terminal" evidence="2">
    <location>
        <begin position="18"/>
        <end position="146"/>
    </location>
</feature>
<dbReference type="RefSeq" id="WP_144982275.1">
    <property type="nucleotide sequence ID" value="NZ_CP037920.1"/>
</dbReference>
<evidence type="ECO:0000313" key="4">
    <source>
        <dbReference type="Proteomes" id="UP000318704"/>
    </source>
</evidence>
<sequence>MVSESTNEVLVLRRTFAASPKDVFQVWTTPEYMQRWFRPSKDFVHPFIEVDLRVGGQYRVGFESPEGTVDVVKGEFLEVNDPQKLVYSWSWEQPNEFAEIETQVTVDFLEKDGGTELVLTHERFSKPGMQERHMAGWTGALELLKESVIQD</sequence>
<evidence type="ECO:0000256" key="1">
    <source>
        <dbReference type="ARBA" id="ARBA00006817"/>
    </source>
</evidence>
<proteinExistence type="inferred from homology"/>
<comment type="similarity">
    <text evidence="1">Belongs to the AHA1 family.</text>
</comment>
<dbReference type="SUPFAM" id="SSF55961">
    <property type="entry name" value="Bet v1-like"/>
    <property type="match status" value="1"/>
</dbReference>
<evidence type="ECO:0000313" key="3">
    <source>
        <dbReference type="EMBL" id="QDT95585.1"/>
    </source>
</evidence>
<name>A0A517VRD7_9PLAN</name>
<dbReference type="InterPro" id="IPR013538">
    <property type="entry name" value="ASHA1/2-like_C"/>
</dbReference>
<dbReference type="Proteomes" id="UP000318704">
    <property type="component" value="Chromosome"/>
</dbReference>
<dbReference type="AlphaFoldDB" id="A0A517VRD7"/>
<gene>
    <name evidence="3" type="ORF">V144x_10300</name>
</gene>
<dbReference type="InterPro" id="IPR023393">
    <property type="entry name" value="START-like_dom_sf"/>
</dbReference>
<reference evidence="3 4" key="1">
    <citation type="submission" date="2019-03" db="EMBL/GenBank/DDBJ databases">
        <title>Deep-cultivation of Planctomycetes and their phenomic and genomic characterization uncovers novel biology.</title>
        <authorList>
            <person name="Wiegand S."/>
            <person name="Jogler M."/>
            <person name="Boedeker C."/>
            <person name="Pinto D."/>
            <person name="Vollmers J."/>
            <person name="Rivas-Marin E."/>
            <person name="Kohn T."/>
            <person name="Peeters S.H."/>
            <person name="Heuer A."/>
            <person name="Rast P."/>
            <person name="Oberbeckmann S."/>
            <person name="Bunk B."/>
            <person name="Jeske O."/>
            <person name="Meyerdierks A."/>
            <person name="Storesund J.E."/>
            <person name="Kallscheuer N."/>
            <person name="Luecker S."/>
            <person name="Lage O.M."/>
            <person name="Pohl T."/>
            <person name="Merkel B.J."/>
            <person name="Hornburger P."/>
            <person name="Mueller R.-W."/>
            <person name="Bruemmer F."/>
            <person name="Labrenz M."/>
            <person name="Spormann A.M."/>
            <person name="Op den Camp H."/>
            <person name="Overmann J."/>
            <person name="Amann R."/>
            <person name="Jetten M.S.M."/>
            <person name="Mascher T."/>
            <person name="Medema M.H."/>
            <person name="Devos D.P."/>
            <person name="Kaster A.-K."/>
            <person name="Ovreas L."/>
            <person name="Rohde M."/>
            <person name="Galperin M.Y."/>
            <person name="Jogler C."/>
        </authorList>
    </citation>
    <scope>NUCLEOTIDE SEQUENCE [LARGE SCALE GENOMIC DNA]</scope>
    <source>
        <strain evidence="3 4">V144</strain>
    </source>
</reference>
<dbReference type="Gene3D" id="3.30.530.20">
    <property type="match status" value="1"/>
</dbReference>
<protein>
    <recommendedName>
        <fullName evidence="2">Activator of Hsp90 ATPase homologue 1/2-like C-terminal domain-containing protein</fullName>
    </recommendedName>
</protein>